<name>A0A2P2QIR8_RHIMU</name>
<organism evidence="1">
    <name type="scientific">Rhizophora mucronata</name>
    <name type="common">Asiatic mangrove</name>
    <dbReference type="NCBI Taxonomy" id="61149"/>
    <lineage>
        <taxon>Eukaryota</taxon>
        <taxon>Viridiplantae</taxon>
        <taxon>Streptophyta</taxon>
        <taxon>Embryophyta</taxon>
        <taxon>Tracheophyta</taxon>
        <taxon>Spermatophyta</taxon>
        <taxon>Magnoliopsida</taxon>
        <taxon>eudicotyledons</taxon>
        <taxon>Gunneridae</taxon>
        <taxon>Pentapetalae</taxon>
        <taxon>rosids</taxon>
        <taxon>fabids</taxon>
        <taxon>Malpighiales</taxon>
        <taxon>Rhizophoraceae</taxon>
        <taxon>Rhizophora</taxon>
    </lineage>
</organism>
<proteinExistence type="predicted"/>
<dbReference type="EMBL" id="GGEC01086321">
    <property type="protein sequence ID" value="MBX66805.1"/>
    <property type="molecule type" value="Transcribed_RNA"/>
</dbReference>
<protein>
    <submittedName>
        <fullName evidence="1">Uncharacterized protein</fullName>
    </submittedName>
</protein>
<sequence length="37" mass="4413">MIGKNRHDQCYNMKERTSTISQLRKRDCVSNLSQKEN</sequence>
<evidence type="ECO:0000313" key="1">
    <source>
        <dbReference type="EMBL" id="MBX66805.1"/>
    </source>
</evidence>
<dbReference type="AlphaFoldDB" id="A0A2P2QIR8"/>
<reference evidence="1" key="1">
    <citation type="submission" date="2018-02" db="EMBL/GenBank/DDBJ databases">
        <title>Rhizophora mucronata_Transcriptome.</title>
        <authorList>
            <person name="Meera S.P."/>
            <person name="Sreeshan A."/>
            <person name="Augustine A."/>
        </authorList>
    </citation>
    <scope>NUCLEOTIDE SEQUENCE</scope>
    <source>
        <tissue evidence="1">Leaf</tissue>
    </source>
</reference>
<accession>A0A2P2QIR8</accession>